<comment type="subcellular location">
    <subcellularLocation>
        <location evidence="1">Cell membrane</location>
        <topology evidence="1">Multi-pass membrane protein</topology>
    </subcellularLocation>
</comment>
<dbReference type="InterPro" id="IPR004695">
    <property type="entry name" value="SLAC1/Mae1/Ssu1/TehA"/>
</dbReference>
<comment type="caution">
    <text evidence="9">The sequence shown here is derived from an EMBL/GenBank/DDBJ whole genome shotgun (WGS) entry which is preliminary data.</text>
</comment>
<comment type="similarity">
    <text evidence="2">Belongs to the tellurite-resistance/dicarboxylate transporter (TDT) family.</text>
</comment>
<keyword evidence="4" id="KW-1003">Cell membrane</keyword>
<feature type="transmembrane region" description="Helical" evidence="8">
    <location>
        <begin position="97"/>
        <end position="118"/>
    </location>
</feature>
<dbReference type="Pfam" id="PF03595">
    <property type="entry name" value="SLAC1"/>
    <property type="match status" value="1"/>
</dbReference>
<proteinExistence type="inferred from homology"/>
<evidence type="ECO:0000256" key="4">
    <source>
        <dbReference type="ARBA" id="ARBA00022475"/>
    </source>
</evidence>
<reference evidence="9 10" key="1">
    <citation type="journal article" date="2015" name="Mol. Plant Microbe Interact.">
        <title>Genome, transcriptome, and functional analyses of Penicillium expansum provide new insights into secondary metabolism and pathogenicity.</title>
        <authorList>
            <person name="Ballester A.R."/>
            <person name="Marcet-Houben M."/>
            <person name="Levin E."/>
            <person name="Sela N."/>
            <person name="Selma-Lazaro C."/>
            <person name="Carmona L."/>
            <person name="Wisniewski M."/>
            <person name="Droby S."/>
            <person name="Gonzalez-Candelas L."/>
            <person name="Gabaldon T."/>
        </authorList>
    </citation>
    <scope>NUCLEOTIDE SEQUENCE [LARGE SCALE GENOMIC DNA]</scope>
    <source>
        <strain evidence="9 10">PHI-1</strain>
    </source>
</reference>
<dbReference type="GO" id="GO:0000319">
    <property type="term" value="F:sulfite transmembrane transporter activity"/>
    <property type="evidence" value="ECO:0007669"/>
    <property type="project" value="TreeGrafter"/>
</dbReference>
<name>A0A0A2L115_PENIT</name>
<evidence type="ECO:0000313" key="10">
    <source>
        <dbReference type="Proteomes" id="UP000030104"/>
    </source>
</evidence>
<dbReference type="PANTHER" id="PTHR31686">
    <property type="match status" value="1"/>
</dbReference>
<evidence type="ECO:0000256" key="3">
    <source>
        <dbReference type="ARBA" id="ARBA00022448"/>
    </source>
</evidence>
<feature type="transmembrane region" description="Helical" evidence="8">
    <location>
        <begin position="64"/>
        <end position="85"/>
    </location>
</feature>
<evidence type="ECO:0000313" key="9">
    <source>
        <dbReference type="EMBL" id="KGO73694.1"/>
    </source>
</evidence>
<keyword evidence="5 8" id="KW-0812">Transmembrane</keyword>
<evidence type="ECO:0000256" key="6">
    <source>
        <dbReference type="ARBA" id="ARBA00022989"/>
    </source>
</evidence>
<dbReference type="InterPro" id="IPR051629">
    <property type="entry name" value="Sulfite_efflux_TDT"/>
</dbReference>
<organism evidence="9 10">
    <name type="scientific">Penicillium italicum</name>
    <name type="common">Blue mold</name>
    <dbReference type="NCBI Taxonomy" id="40296"/>
    <lineage>
        <taxon>Eukaryota</taxon>
        <taxon>Fungi</taxon>
        <taxon>Dikarya</taxon>
        <taxon>Ascomycota</taxon>
        <taxon>Pezizomycotina</taxon>
        <taxon>Eurotiomycetes</taxon>
        <taxon>Eurotiomycetidae</taxon>
        <taxon>Eurotiales</taxon>
        <taxon>Aspergillaceae</taxon>
        <taxon>Penicillium</taxon>
    </lineage>
</organism>
<evidence type="ECO:0000256" key="5">
    <source>
        <dbReference type="ARBA" id="ARBA00022692"/>
    </source>
</evidence>
<dbReference type="Proteomes" id="UP000030104">
    <property type="component" value="Unassembled WGS sequence"/>
</dbReference>
<dbReference type="PANTHER" id="PTHR31686:SF2">
    <property type="entry name" value="C4-DICARBOXYLATE TRANSPORTER_MALIC ACID TRANSPORT PROTEIN"/>
    <property type="match status" value="1"/>
</dbReference>
<sequence length="145" mass="16403">MGTVTVLVLMTPIPFDTPLLLYLSIVFFLLSKLRFALAFIASFLRLALSPEVWNVMIQDPTNSLFLATILVGIAALIEILVFIRVSIWGEWAKRVAWASWVIDVIAAASITMPLFFILRSKVLHNPRFKILTSDQNISSLYHLVR</sequence>
<dbReference type="Gene3D" id="1.50.10.150">
    <property type="entry name" value="Voltage-dependent anion channel"/>
    <property type="match status" value="1"/>
</dbReference>
<keyword evidence="10" id="KW-1185">Reference proteome</keyword>
<evidence type="ECO:0000256" key="7">
    <source>
        <dbReference type="ARBA" id="ARBA00023136"/>
    </source>
</evidence>
<dbReference type="HOGENOM" id="CLU_1787474_0_0_1"/>
<keyword evidence="7 8" id="KW-0472">Membrane</keyword>
<dbReference type="InterPro" id="IPR038665">
    <property type="entry name" value="Voltage-dep_anion_channel_sf"/>
</dbReference>
<dbReference type="EMBL" id="JQGA01000780">
    <property type="protein sequence ID" value="KGO73694.1"/>
    <property type="molecule type" value="Genomic_DNA"/>
</dbReference>
<accession>A0A0A2L115</accession>
<evidence type="ECO:0000256" key="2">
    <source>
        <dbReference type="ARBA" id="ARBA00008566"/>
    </source>
</evidence>
<keyword evidence="3" id="KW-0813">Transport</keyword>
<keyword evidence="6 8" id="KW-1133">Transmembrane helix</keyword>
<protein>
    <submittedName>
        <fullName evidence="9">C4-dicarboxylate transporter/malic acid transport protein</fullName>
    </submittedName>
</protein>
<evidence type="ECO:0000256" key="1">
    <source>
        <dbReference type="ARBA" id="ARBA00004651"/>
    </source>
</evidence>
<gene>
    <name evidence="9" type="ORF">PITC_039050</name>
</gene>
<dbReference type="AlphaFoldDB" id="A0A0A2L115"/>
<dbReference type="PhylomeDB" id="A0A0A2L115"/>
<dbReference type="OrthoDB" id="1099at2759"/>
<evidence type="ECO:0000256" key="8">
    <source>
        <dbReference type="SAM" id="Phobius"/>
    </source>
</evidence>
<dbReference type="GO" id="GO:0005886">
    <property type="term" value="C:plasma membrane"/>
    <property type="evidence" value="ECO:0007669"/>
    <property type="project" value="UniProtKB-SubCell"/>
</dbReference>